<evidence type="ECO:0008006" key="4">
    <source>
        <dbReference type="Google" id="ProtNLM"/>
    </source>
</evidence>
<dbReference type="EMBL" id="KE361638">
    <property type="protein sequence ID" value="EPQ27572.1"/>
    <property type="molecule type" value="Genomic_DNA"/>
</dbReference>
<feature type="chain" id="PRO_5001599443" description="Cyanovirin-N domain-containing protein" evidence="1">
    <location>
        <begin position="20"/>
        <end position="142"/>
    </location>
</feature>
<protein>
    <recommendedName>
        <fullName evidence="4">Cyanovirin-N domain-containing protein</fullName>
    </recommendedName>
</protein>
<evidence type="ECO:0000313" key="3">
    <source>
        <dbReference type="Proteomes" id="UP000053664"/>
    </source>
</evidence>
<dbReference type="HOGENOM" id="CLU_1816636_0_0_1"/>
<gene>
    <name evidence="2" type="ORF">PFL1_04710</name>
</gene>
<keyword evidence="1" id="KW-0732">Signal</keyword>
<dbReference type="KEGG" id="pfp:PFL1_04710"/>
<dbReference type="RefSeq" id="XP_007880429.1">
    <property type="nucleotide sequence ID" value="XM_007882238.1"/>
</dbReference>
<dbReference type="AlphaFoldDB" id="A0A061H408"/>
<dbReference type="GeneID" id="19318810"/>
<accession>A0A061H408</accession>
<organism evidence="2 3">
    <name type="scientific">Pseudozyma flocculosa PF-1</name>
    <dbReference type="NCBI Taxonomy" id="1277687"/>
    <lineage>
        <taxon>Eukaryota</taxon>
        <taxon>Fungi</taxon>
        <taxon>Dikarya</taxon>
        <taxon>Basidiomycota</taxon>
        <taxon>Ustilaginomycotina</taxon>
        <taxon>Ustilaginomycetes</taxon>
        <taxon>Ustilaginales</taxon>
        <taxon>Ustilaginaceae</taxon>
        <taxon>Pseudozyma</taxon>
    </lineage>
</organism>
<feature type="signal peptide" evidence="1">
    <location>
        <begin position="1"/>
        <end position="19"/>
    </location>
</feature>
<sequence length="142" mass="15773">MKITSLLLSLLIAPLAANAARQAKPKASYFDPPGNLRLLGYFEIEGICICRLVQDPQLNGSRYLTCNTYLEYPNKWNIYDGSKSLFSGGVEPKRDVLCLNDGSFALEAACQAWSTPGKHAMPSYTVHFDNEQGYHHLGLFTL</sequence>
<reference evidence="2 3" key="1">
    <citation type="journal article" date="2013" name="Plant Cell">
        <title>The transition from a phytopathogenic smut ancestor to an anamorphic biocontrol agent deciphered by comparative whole-genome analysis.</title>
        <authorList>
            <person name="Lefebvre F."/>
            <person name="Joly D.L."/>
            <person name="Labbe C."/>
            <person name="Teichmann B."/>
            <person name="Linning R."/>
            <person name="Belzile F."/>
            <person name="Bakkeren G."/>
            <person name="Belanger R.R."/>
        </authorList>
    </citation>
    <scope>NUCLEOTIDE SEQUENCE [LARGE SCALE GENOMIC DNA]</scope>
    <source>
        <strain evidence="2 3">PF-1</strain>
    </source>
</reference>
<proteinExistence type="predicted"/>
<evidence type="ECO:0000313" key="2">
    <source>
        <dbReference type="EMBL" id="EPQ27572.1"/>
    </source>
</evidence>
<evidence type="ECO:0000256" key="1">
    <source>
        <dbReference type="SAM" id="SignalP"/>
    </source>
</evidence>
<name>A0A061H408_9BASI</name>
<dbReference type="Proteomes" id="UP000053664">
    <property type="component" value="Unassembled WGS sequence"/>
</dbReference>